<accession>A0A1M5L5N0</accession>
<dbReference type="AlphaFoldDB" id="A0A1M5L5N0"/>
<organism evidence="2 3">
    <name type="scientific">Salegentibacter echinorum</name>
    <dbReference type="NCBI Taxonomy" id="1073325"/>
    <lineage>
        <taxon>Bacteria</taxon>
        <taxon>Pseudomonadati</taxon>
        <taxon>Bacteroidota</taxon>
        <taxon>Flavobacteriia</taxon>
        <taxon>Flavobacteriales</taxon>
        <taxon>Flavobacteriaceae</taxon>
        <taxon>Salegentibacter</taxon>
    </lineage>
</organism>
<dbReference type="STRING" id="1073325.SAMN05444483_11828"/>
<name>A0A1M5L5N0_SALEC</name>
<dbReference type="PROSITE" id="PS51729">
    <property type="entry name" value="GNAT_YJDJ"/>
    <property type="match status" value="1"/>
</dbReference>
<evidence type="ECO:0000313" key="2">
    <source>
        <dbReference type="EMBL" id="SHG60260.1"/>
    </source>
</evidence>
<dbReference type="PANTHER" id="PTHR31435:SF10">
    <property type="entry name" value="BSR4717 PROTEIN"/>
    <property type="match status" value="1"/>
</dbReference>
<dbReference type="OrthoDB" id="9793389at2"/>
<evidence type="ECO:0000313" key="3">
    <source>
        <dbReference type="Proteomes" id="UP000183945"/>
    </source>
</evidence>
<keyword evidence="3" id="KW-1185">Reference proteome</keyword>
<dbReference type="RefSeq" id="WP_072881448.1">
    <property type="nucleotide sequence ID" value="NZ_FQVT01000018.1"/>
</dbReference>
<dbReference type="SUPFAM" id="SSF55729">
    <property type="entry name" value="Acyl-CoA N-acyltransferases (Nat)"/>
    <property type="match status" value="1"/>
</dbReference>
<dbReference type="InterPro" id="IPR031165">
    <property type="entry name" value="GNAT_YJDJ"/>
</dbReference>
<evidence type="ECO:0000259" key="1">
    <source>
        <dbReference type="PROSITE" id="PS51729"/>
    </source>
</evidence>
<reference evidence="3" key="1">
    <citation type="submission" date="2016-11" db="EMBL/GenBank/DDBJ databases">
        <authorList>
            <person name="Varghese N."/>
            <person name="Submissions S."/>
        </authorList>
    </citation>
    <scope>NUCLEOTIDE SEQUENCE [LARGE SCALE GENOMIC DNA]</scope>
    <source>
        <strain evidence="3">DSM 24579</strain>
    </source>
</reference>
<dbReference type="CDD" id="cd04301">
    <property type="entry name" value="NAT_SF"/>
    <property type="match status" value="1"/>
</dbReference>
<dbReference type="InterPro" id="IPR016181">
    <property type="entry name" value="Acyl_CoA_acyltransferase"/>
</dbReference>
<dbReference type="Proteomes" id="UP000183945">
    <property type="component" value="Unassembled WGS sequence"/>
</dbReference>
<proteinExistence type="predicted"/>
<sequence>MEIQHRQNDKRGMFFARDEKGIFAELTYTKKENNILTIDHTEVRPELEGQGIASKLLAHSVEFARENNYKIDPLCPFAEVQFDRNESYQDVKA</sequence>
<dbReference type="Pfam" id="PF14542">
    <property type="entry name" value="Acetyltransf_CG"/>
    <property type="match status" value="1"/>
</dbReference>
<dbReference type="InterPro" id="IPR045057">
    <property type="entry name" value="Gcn5-rel_NAT"/>
</dbReference>
<protein>
    <recommendedName>
        <fullName evidence="1">N-acetyltransferase domain-containing protein</fullName>
    </recommendedName>
</protein>
<dbReference type="PANTHER" id="PTHR31435">
    <property type="entry name" value="PROTEIN NATD1"/>
    <property type="match status" value="1"/>
</dbReference>
<gene>
    <name evidence="2" type="ORF">SAMN05444483_11828</name>
</gene>
<dbReference type="Gene3D" id="3.40.630.30">
    <property type="match status" value="1"/>
</dbReference>
<feature type="domain" description="N-acetyltransferase" evidence="1">
    <location>
        <begin position="6"/>
        <end position="93"/>
    </location>
</feature>
<dbReference type="EMBL" id="FQVT01000018">
    <property type="protein sequence ID" value="SHG60260.1"/>
    <property type="molecule type" value="Genomic_DNA"/>
</dbReference>